<keyword evidence="3" id="KW-1185">Reference proteome</keyword>
<protein>
    <submittedName>
        <fullName evidence="2">AtpZ/AtpI family protein</fullName>
    </submittedName>
</protein>
<evidence type="ECO:0000313" key="3">
    <source>
        <dbReference type="Proteomes" id="UP001300383"/>
    </source>
</evidence>
<sequence length="78" mass="8503">MKRKHRELVRCLSLVSQLGITMLTPVVLCVALGMWLDKKFSTCFTLPLLILGVLAGARSAYLLAKKAVSPGDEGDKDD</sequence>
<dbReference type="Proteomes" id="UP001300383">
    <property type="component" value="Unassembled WGS sequence"/>
</dbReference>
<keyword evidence="1" id="KW-0812">Transmembrane</keyword>
<name>A0AAP4BEF2_9FIRM</name>
<dbReference type="AlphaFoldDB" id="A0AAP4BEF2"/>
<dbReference type="RefSeq" id="WP_283231491.1">
    <property type="nucleotide sequence ID" value="NZ_JASGBQ010000024.1"/>
</dbReference>
<dbReference type="Pfam" id="PF09527">
    <property type="entry name" value="ATPase_gene1"/>
    <property type="match status" value="1"/>
</dbReference>
<feature type="transmembrane region" description="Helical" evidence="1">
    <location>
        <begin position="46"/>
        <end position="64"/>
    </location>
</feature>
<feature type="transmembrane region" description="Helical" evidence="1">
    <location>
        <begin position="12"/>
        <end position="34"/>
    </location>
</feature>
<organism evidence="2 3">
    <name type="scientific">Fusibacillus kribbianus</name>
    <dbReference type="NCBI Taxonomy" id="3044208"/>
    <lineage>
        <taxon>Bacteria</taxon>
        <taxon>Bacillati</taxon>
        <taxon>Bacillota</taxon>
        <taxon>Clostridia</taxon>
        <taxon>Lachnospirales</taxon>
        <taxon>Lachnospiraceae</taxon>
        <taxon>Fusibacillus</taxon>
    </lineage>
</organism>
<accession>A0AAP4BEF2</accession>
<keyword evidence="1" id="KW-1133">Transmembrane helix</keyword>
<keyword evidence="1" id="KW-0472">Membrane</keyword>
<gene>
    <name evidence="2" type="ORF">QJ036_11370</name>
</gene>
<evidence type="ECO:0000256" key="1">
    <source>
        <dbReference type="SAM" id="Phobius"/>
    </source>
</evidence>
<dbReference type="InterPro" id="IPR032820">
    <property type="entry name" value="ATPase_put"/>
</dbReference>
<comment type="caution">
    <text evidence="2">The sequence shown here is derived from an EMBL/GenBank/DDBJ whole genome shotgun (WGS) entry which is preliminary data.</text>
</comment>
<evidence type="ECO:0000313" key="2">
    <source>
        <dbReference type="EMBL" id="MDI9243064.1"/>
    </source>
</evidence>
<dbReference type="EMBL" id="JASGBQ010000024">
    <property type="protein sequence ID" value="MDI9243064.1"/>
    <property type="molecule type" value="Genomic_DNA"/>
</dbReference>
<proteinExistence type="predicted"/>
<reference evidence="2 3" key="1">
    <citation type="submission" date="2023-05" db="EMBL/GenBank/DDBJ databases">
        <title>[ruminococcus] sp. nov., isolated from a pig farm feces dump.</title>
        <authorList>
            <person name="Chang Y.-H."/>
        </authorList>
    </citation>
    <scope>NUCLEOTIDE SEQUENCE [LARGE SCALE GENOMIC DNA]</scope>
    <source>
        <strain evidence="2 3">YH-rum2234</strain>
    </source>
</reference>